<proteinExistence type="predicted"/>
<evidence type="ECO:0000313" key="5">
    <source>
        <dbReference type="EMBL" id="OGK52037.1"/>
    </source>
</evidence>
<dbReference type="InterPro" id="IPR049071">
    <property type="entry name" value="MPI_cupin_dom"/>
</dbReference>
<protein>
    <recommendedName>
        <fullName evidence="1">Phosphohexomutase</fullName>
    </recommendedName>
    <alternativeName>
        <fullName evidence="2">Phosphomannose isomerase</fullName>
    </alternativeName>
</protein>
<comment type="caution">
    <text evidence="5">The sequence shown here is derived from an EMBL/GenBank/DDBJ whole genome shotgun (WGS) entry which is preliminary data.</text>
</comment>
<reference evidence="5 6" key="1">
    <citation type="journal article" date="2016" name="Nat. Commun.">
        <title>Thousands of microbial genomes shed light on interconnected biogeochemical processes in an aquifer system.</title>
        <authorList>
            <person name="Anantharaman K."/>
            <person name="Brown C.T."/>
            <person name="Hug L.A."/>
            <person name="Sharon I."/>
            <person name="Castelle C.J."/>
            <person name="Probst A.J."/>
            <person name="Thomas B.C."/>
            <person name="Singh A."/>
            <person name="Wilkins M.J."/>
            <person name="Karaoz U."/>
            <person name="Brodie E.L."/>
            <person name="Williams K.H."/>
            <person name="Hubbard S.S."/>
            <person name="Banfield J.F."/>
        </authorList>
    </citation>
    <scope>NUCLEOTIDE SEQUENCE [LARGE SCALE GENOMIC DNA]</scope>
</reference>
<accession>A0A1F7J8T7</accession>
<feature type="coiled-coil region" evidence="3">
    <location>
        <begin position="166"/>
        <end position="193"/>
    </location>
</feature>
<keyword evidence="3" id="KW-0175">Coiled coil</keyword>
<evidence type="ECO:0000313" key="6">
    <source>
        <dbReference type="Proteomes" id="UP000178857"/>
    </source>
</evidence>
<dbReference type="InterPro" id="IPR014710">
    <property type="entry name" value="RmlC-like_jellyroll"/>
</dbReference>
<evidence type="ECO:0000256" key="3">
    <source>
        <dbReference type="SAM" id="Coils"/>
    </source>
</evidence>
<dbReference type="Gene3D" id="2.60.120.10">
    <property type="entry name" value="Jelly Rolls"/>
    <property type="match status" value="2"/>
</dbReference>
<dbReference type="InterPro" id="IPR011051">
    <property type="entry name" value="RmlC_Cupin_sf"/>
</dbReference>
<dbReference type="AlphaFoldDB" id="A0A1F7J8T7"/>
<sequence length="373" mass="42855">MMTKKRPYLIAPKLIEQPTWGGEYILRIKDWVEKQDFLGKKIGQSYELFSGSKLLLKVTDSQDEDFKGELGSPDESTIFNDTGYQKNQDYIELSEATALYKNIPLIKINQSKGNSFQIHIKKSDGRWVPKMESCYYLEDGVATFGIKKNADLSDYRNTCLIIDKKMNELSLKVKNKKISIEEARERASSLIKELNPWQYVNVHVVKKYSIGPGVLGVQHSWEEDPRFPQGLVNYEVQQDVMDPVSTIRSFDKGKIKDDGTIRKIHIEDYFKYLDRDPDHNDLEKMAPKRQANRLLTTEYYCLDILEIENEIINSTNNSFSHLFVRDGKISVEADEGSIILSKGHSCFVPEIVSEYIIKPLEGGTVVLKTFIES</sequence>
<name>A0A1F7J8T7_9BACT</name>
<dbReference type="Pfam" id="PF21621">
    <property type="entry name" value="MPI_cupin_dom"/>
    <property type="match status" value="1"/>
</dbReference>
<evidence type="ECO:0000259" key="4">
    <source>
        <dbReference type="Pfam" id="PF21621"/>
    </source>
</evidence>
<organism evidence="5 6">
    <name type="scientific">Candidatus Roizmanbacteria bacterium RIFCSPLOWO2_01_FULL_44_13</name>
    <dbReference type="NCBI Taxonomy" id="1802069"/>
    <lineage>
        <taxon>Bacteria</taxon>
        <taxon>Candidatus Roizmaniibacteriota</taxon>
    </lineage>
</organism>
<gene>
    <name evidence="5" type="ORF">A2970_01725</name>
</gene>
<evidence type="ECO:0000256" key="2">
    <source>
        <dbReference type="ARBA" id="ARBA00030762"/>
    </source>
</evidence>
<evidence type="ECO:0000256" key="1">
    <source>
        <dbReference type="ARBA" id="ARBA00029741"/>
    </source>
</evidence>
<dbReference type="SUPFAM" id="SSF51182">
    <property type="entry name" value="RmlC-like cupins"/>
    <property type="match status" value="1"/>
</dbReference>
<feature type="domain" description="Mannose-6-phosphate isomerase cupin" evidence="4">
    <location>
        <begin position="294"/>
        <end position="358"/>
    </location>
</feature>
<dbReference type="EMBL" id="MGAT01000030">
    <property type="protein sequence ID" value="OGK52037.1"/>
    <property type="molecule type" value="Genomic_DNA"/>
</dbReference>
<dbReference type="Proteomes" id="UP000178857">
    <property type="component" value="Unassembled WGS sequence"/>
</dbReference>
<dbReference type="STRING" id="1802069.A2970_01725"/>